<dbReference type="GO" id="GO:0045746">
    <property type="term" value="P:negative regulation of Notch signaling pathway"/>
    <property type="evidence" value="ECO:0007669"/>
    <property type="project" value="InterPro"/>
</dbReference>
<feature type="domain" description="BEN" evidence="7">
    <location>
        <begin position="123"/>
        <end position="238"/>
    </location>
</feature>
<dbReference type="PROSITE" id="PS51457">
    <property type="entry name" value="BEN"/>
    <property type="match status" value="1"/>
</dbReference>
<dbReference type="GO" id="GO:0003677">
    <property type="term" value="F:DNA binding"/>
    <property type="evidence" value="ECO:0007669"/>
    <property type="project" value="InterPro"/>
</dbReference>
<keyword evidence="2" id="KW-0678">Repressor</keyword>
<reference evidence="8 9" key="1">
    <citation type="submission" date="2016-03" db="EMBL/GenBank/DDBJ databases">
        <title>EvidentialGene: Evidence-directed Construction of Genes on Genomes.</title>
        <authorList>
            <person name="Gilbert D.G."/>
            <person name="Choi J.-H."/>
            <person name="Mockaitis K."/>
            <person name="Colbourne J."/>
            <person name="Pfrender M."/>
        </authorList>
    </citation>
    <scope>NUCLEOTIDE SEQUENCE [LARGE SCALE GENOMIC DNA]</scope>
    <source>
        <strain evidence="8 9">Xinb3</strain>
        <tissue evidence="8">Complete organism</tissue>
    </source>
</reference>
<evidence type="ECO:0000256" key="1">
    <source>
        <dbReference type="ARBA" id="ARBA00004123"/>
    </source>
</evidence>
<evidence type="ECO:0000256" key="3">
    <source>
        <dbReference type="ARBA" id="ARBA00023015"/>
    </source>
</evidence>
<dbReference type="AlphaFoldDB" id="A0A164QH68"/>
<dbReference type="PANTHER" id="PTHR35346:SF1">
    <property type="entry name" value="BEN DOMAIN-CONTAINING PROTEIN 6"/>
    <property type="match status" value="1"/>
</dbReference>
<evidence type="ECO:0000313" key="9">
    <source>
        <dbReference type="Proteomes" id="UP000076858"/>
    </source>
</evidence>
<organism evidence="8 9">
    <name type="scientific">Daphnia magna</name>
    <dbReference type="NCBI Taxonomy" id="35525"/>
    <lineage>
        <taxon>Eukaryota</taxon>
        <taxon>Metazoa</taxon>
        <taxon>Ecdysozoa</taxon>
        <taxon>Arthropoda</taxon>
        <taxon>Crustacea</taxon>
        <taxon>Branchiopoda</taxon>
        <taxon>Diplostraca</taxon>
        <taxon>Cladocera</taxon>
        <taxon>Anomopoda</taxon>
        <taxon>Daphniidae</taxon>
        <taxon>Daphnia</taxon>
    </lineage>
</organism>
<accession>A0A164QH68</accession>
<evidence type="ECO:0000313" key="8">
    <source>
        <dbReference type="EMBL" id="KZS07752.1"/>
    </source>
</evidence>
<dbReference type="PANTHER" id="PTHR35346">
    <property type="entry name" value="BEN DOMAIN-CONTAINING PROTEIN 6"/>
    <property type="match status" value="1"/>
</dbReference>
<name>A0A164QH68_9CRUS</name>
<feature type="region of interest" description="Disordered" evidence="6">
    <location>
        <begin position="420"/>
        <end position="439"/>
    </location>
</feature>
<keyword evidence="5" id="KW-0539">Nucleus</keyword>
<keyword evidence="9" id="KW-1185">Reference proteome</keyword>
<gene>
    <name evidence="8" type="ORF">APZ42_028462</name>
</gene>
<protein>
    <recommendedName>
        <fullName evidence="7">BEN domain-containing protein</fullName>
    </recommendedName>
</protein>
<dbReference type="InterPro" id="IPR018379">
    <property type="entry name" value="BEN_domain"/>
</dbReference>
<proteinExistence type="predicted"/>
<dbReference type="OrthoDB" id="6394809at2759"/>
<evidence type="ECO:0000259" key="7">
    <source>
        <dbReference type="PROSITE" id="PS51457"/>
    </source>
</evidence>
<evidence type="ECO:0000256" key="6">
    <source>
        <dbReference type="SAM" id="MobiDB-lite"/>
    </source>
</evidence>
<evidence type="ECO:0000256" key="2">
    <source>
        <dbReference type="ARBA" id="ARBA00022491"/>
    </source>
</evidence>
<comment type="caution">
    <text evidence="8">The sequence shown here is derived from an EMBL/GenBank/DDBJ whole genome shotgun (WGS) entry which is preliminary data.</text>
</comment>
<evidence type="ECO:0000256" key="5">
    <source>
        <dbReference type="ARBA" id="ARBA00023242"/>
    </source>
</evidence>
<dbReference type="Proteomes" id="UP000076858">
    <property type="component" value="Unassembled WGS sequence"/>
</dbReference>
<dbReference type="GO" id="GO:0005634">
    <property type="term" value="C:nucleus"/>
    <property type="evidence" value="ECO:0007669"/>
    <property type="project" value="UniProtKB-SubCell"/>
</dbReference>
<keyword evidence="3" id="KW-0805">Transcription regulation</keyword>
<comment type="subcellular location">
    <subcellularLocation>
        <location evidence="1">Nucleus</location>
    </subcellularLocation>
</comment>
<dbReference type="GO" id="GO:0045666">
    <property type="term" value="P:positive regulation of neuron differentiation"/>
    <property type="evidence" value="ECO:0007669"/>
    <property type="project" value="InterPro"/>
</dbReference>
<dbReference type="EMBL" id="LRGB01002408">
    <property type="protein sequence ID" value="KZS07752.1"/>
    <property type="molecule type" value="Genomic_DNA"/>
</dbReference>
<dbReference type="SMART" id="SM01025">
    <property type="entry name" value="BEN"/>
    <property type="match status" value="1"/>
</dbReference>
<dbReference type="Gene3D" id="1.10.10.2590">
    <property type="entry name" value="BEN domain"/>
    <property type="match status" value="1"/>
</dbReference>
<dbReference type="Pfam" id="PF10523">
    <property type="entry name" value="BEN"/>
    <property type="match status" value="1"/>
</dbReference>
<sequence length="513" mass="58073">MELRTIGRAIVSTDTMRGRKIYWIPLNSIGFYSKDFNSLSAKSRKENFIDYCHARPKEKFAGLKELSIVNIYSSSHGFPGIDGHKAVWFWDTLIIDFKNFISLLKSVCTVSQCWLSSVKLSRSCETLINPNALKNAVSYGKGGKKVADMNAMTNVLMEDLWDRTFMAQHSLSGKKAKNDKSDGPPKPALPAYPVQAIKNYVTEFWGKHYNIQVETQQIRRSISTKLSMEYSAYKKRASTILARGDGATSAAAFHHPGHSEDDEALLILWKFSLCITVQFLIQNYVTAAYEQILYVSFPGMTNPPTEALAVIDALPKPYNSSSSLKMAQIEEKYSVTDIREKPLKKKIKALRLEKFKKLKKFVIASRITIEKASSHPEKHEDKENHQYGNRIFVVGSVIPASVSEHQTTLLHSILHDAHLTPDDDQRASNTAHQAEKLRDSDRLWQTAKIKERSRGCTKEPLLFSQSHKVEYTPLNPVGVRWVWSSPGDTILGRGMVYQMEWDFKPSNPPQSPL</sequence>
<keyword evidence="4" id="KW-0804">Transcription</keyword>
<dbReference type="InterPro" id="IPR037496">
    <property type="entry name" value="BEND6-like"/>
</dbReference>
<dbReference type="GO" id="GO:0003714">
    <property type="term" value="F:transcription corepressor activity"/>
    <property type="evidence" value="ECO:0007669"/>
    <property type="project" value="InterPro"/>
</dbReference>
<evidence type="ECO:0000256" key="4">
    <source>
        <dbReference type="ARBA" id="ARBA00023163"/>
    </source>
</evidence>